<dbReference type="HOGENOM" id="CLU_3341007_0_0_9"/>
<name>C0Z757_BREBN</name>
<evidence type="ECO:0000313" key="2">
    <source>
        <dbReference type="Proteomes" id="UP000001877"/>
    </source>
</evidence>
<proteinExistence type="predicted"/>
<protein>
    <submittedName>
        <fullName evidence="1">Uncharacterized protein</fullName>
    </submittedName>
</protein>
<dbReference type="KEGG" id="bbe:BBR47_54290"/>
<evidence type="ECO:0000313" key="1">
    <source>
        <dbReference type="EMBL" id="BAH46406.1"/>
    </source>
</evidence>
<reference evidence="1 2" key="1">
    <citation type="submission" date="2005-03" db="EMBL/GenBank/DDBJ databases">
        <title>Brevibacillus brevis strain 47, complete genome.</title>
        <authorList>
            <person name="Hosoyama A."/>
            <person name="Yamada R."/>
            <person name="Hongo Y."/>
            <person name="Terui Y."/>
            <person name="Ankai A."/>
            <person name="Masuyama W."/>
            <person name="Sekiguchi M."/>
            <person name="Takeda T."/>
            <person name="Asano K."/>
            <person name="Ohji S."/>
            <person name="Ichikawa N."/>
            <person name="Narita S."/>
            <person name="Aoki N."/>
            <person name="Miura H."/>
            <person name="Matsushita S."/>
            <person name="Sekigawa T."/>
            <person name="Yamagata H."/>
            <person name="Yoshikawa H."/>
            <person name="Udaka S."/>
            <person name="Tanikawa S."/>
            <person name="Fujita N."/>
        </authorList>
    </citation>
    <scope>NUCLEOTIDE SEQUENCE [LARGE SCALE GENOMIC DNA]</scope>
    <source>
        <strain evidence="2">47 / JCM 6285 / NBRC 100599</strain>
    </source>
</reference>
<dbReference type="EMBL" id="AP008955">
    <property type="protein sequence ID" value="BAH46406.1"/>
    <property type="molecule type" value="Genomic_DNA"/>
</dbReference>
<dbReference type="AlphaFoldDB" id="C0Z757"/>
<organism evidence="1 2">
    <name type="scientific">Brevibacillus brevis (strain 47 / JCM 6285 / NBRC 100599)</name>
    <dbReference type="NCBI Taxonomy" id="358681"/>
    <lineage>
        <taxon>Bacteria</taxon>
        <taxon>Bacillati</taxon>
        <taxon>Bacillota</taxon>
        <taxon>Bacilli</taxon>
        <taxon>Bacillales</taxon>
        <taxon>Paenibacillaceae</taxon>
        <taxon>Brevibacillus</taxon>
    </lineage>
</organism>
<dbReference type="STRING" id="358681.BBR47_54290"/>
<dbReference type="Proteomes" id="UP000001877">
    <property type="component" value="Chromosome"/>
</dbReference>
<keyword evidence="2" id="KW-1185">Reference proteome</keyword>
<gene>
    <name evidence="1" type="ordered locus">BBR47_54290</name>
</gene>
<sequence length="37" mass="4025">MNVEKHLQTTTIAGVFLHVVQTVEKRCGRAGLSGLET</sequence>
<accession>C0Z757</accession>